<organism evidence="1 2">
    <name type="scientific">Saccharopolyspora phatthalungensis</name>
    <dbReference type="NCBI Taxonomy" id="664693"/>
    <lineage>
        <taxon>Bacteria</taxon>
        <taxon>Bacillati</taxon>
        <taxon>Actinomycetota</taxon>
        <taxon>Actinomycetes</taxon>
        <taxon>Pseudonocardiales</taxon>
        <taxon>Pseudonocardiaceae</taxon>
        <taxon>Saccharopolyspora</taxon>
    </lineage>
</organism>
<dbReference type="RefSeq" id="WP_184726737.1">
    <property type="nucleotide sequence ID" value="NZ_JACHIW010000001.1"/>
</dbReference>
<dbReference type="Pfam" id="PF20062">
    <property type="entry name" value="DUF6461"/>
    <property type="match status" value="1"/>
</dbReference>
<accession>A0A840QA02</accession>
<proteinExistence type="predicted"/>
<keyword evidence="2" id="KW-1185">Reference proteome</keyword>
<dbReference type="AlphaFoldDB" id="A0A840QA02"/>
<gene>
    <name evidence="1" type="ORF">BJ970_002923</name>
</gene>
<dbReference type="Proteomes" id="UP000584374">
    <property type="component" value="Unassembled WGS sequence"/>
</dbReference>
<sequence length="338" mass="37217">MGSHCVSELVRAEWIRRSTIQEAACLTFVRGDDIGQVAEAFGGVTGFGRRLDIDEFCEEAFAHQEKHPMIALRRLGDWILVVEENGRQGQRPEVLRRAARLAAVSVFWDASALTRFSHAVLGDVRTSFEAVLPEFREGTRPDELEAIRAGLPWSQADPVALMLALAGRLTGLSPNPGWLAGDFQTFPVSPWPDDLVAVPNPLDDVVGYPLELVAALRAAAESDRRRAVAVAARHVVATAGCLDHPVVRRTLSSLTSGLPIDHGALSEVVRDWTWHSFRHRPCSKVRNQLRAVEVLRQATHDDLLTALVSLLAEARRVRGVDACELARIVADELDDQRS</sequence>
<reference evidence="1 2" key="1">
    <citation type="submission" date="2020-08" db="EMBL/GenBank/DDBJ databases">
        <title>Sequencing the genomes of 1000 actinobacteria strains.</title>
        <authorList>
            <person name="Klenk H.-P."/>
        </authorList>
    </citation>
    <scope>NUCLEOTIDE SEQUENCE [LARGE SCALE GENOMIC DNA]</scope>
    <source>
        <strain evidence="1 2">DSM 45584</strain>
    </source>
</reference>
<comment type="caution">
    <text evidence="1">The sequence shown here is derived from an EMBL/GenBank/DDBJ whole genome shotgun (WGS) entry which is preliminary data.</text>
</comment>
<protein>
    <submittedName>
        <fullName evidence="1">Uncharacterized protein</fullName>
    </submittedName>
</protein>
<dbReference type="EMBL" id="JACHIW010000001">
    <property type="protein sequence ID" value="MBB5155389.1"/>
    <property type="molecule type" value="Genomic_DNA"/>
</dbReference>
<name>A0A840QA02_9PSEU</name>
<evidence type="ECO:0000313" key="1">
    <source>
        <dbReference type="EMBL" id="MBB5155389.1"/>
    </source>
</evidence>
<evidence type="ECO:0000313" key="2">
    <source>
        <dbReference type="Proteomes" id="UP000584374"/>
    </source>
</evidence>
<dbReference type="InterPro" id="IPR045592">
    <property type="entry name" value="DUF6461"/>
</dbReference>